<name>A0A853I0K9_9GAMM</name>
<evidence type="ECO:0000313" key="2">
    <source>
        <dbReference type="Proteomes" id="UP000569732"/>
    </source>
</evidence>
<dbReference type="RefSeq" id="WP_180568167.1">
    <property type="nucleotide sequence ID" value="NZ_JACCKB010000010.1"/>
</dbReference>
<proteinExistence type="predicted"/>
<reference evidence="1 2" key="1">
    <citation type="submission" date="2020-07" db="EMBL/GenBank/DDBJ databases">
        <title>Endozoicomonas sp. nov., isolated from sediment.</title>
        <authorList>
            <person name="Gu T."/>
        </authorList>
    </citation>
    <scope>NUCLEOTIDE SEQUENCE [LARGE SCALE GENOMIC DNA]</scope>
    <source>
        <strain evidence="1 2">SM1973</strain>
    </source>
</reference>
<comment type="caution">
    <text evidence="1">The sequence shown here is derived from an EMBL/GenBank/DDBJ whole genome shotgun (WGS) entry which is preliminary data.</text>
</comment>
<keyword evidence="2" id="KW-1185">Reference proteome</keyword>
<protein>
    <submittedName>
        <fullName evidence="1">Uncharacterized protein</fullName>
    </submittedName>
</protein>
<accession>A0A853I0K9</accession>
<organism evidence="1 2">
    <name type="scientific">Spartinivicinus marinus</name>
    <dbReference type="NCBI Taxonomy" id="2994442"/>
    <lineage>
        <taxon>Bacteria</taxon>
        <taxon>Pseudomonadati</taxon>
        <taxon>Pseudomonadota</taxon>
        <taxon>Gammaproteobacteria</taxon>
        <taxon>Oceanospirillales</taxon>
        <taxon>Zooshikellaceae</taxon>
        <taxon>Spartinivicinus</taxon>
    </lineage>
</organism>
<evidence type="ECO:0000313" key="1">
    <source>
        <dbReference type="EMBL" id="NYZ66139.1"/>
    </source>
</evidence>
<dbReference type="AlphaFoldDB" id="A0A853I0K9"/>
<dbReference type="EMBL" id="JACCKB010000010">
    <property type="protein sequence ID" value="NYZ66139.1"/>
    <property type="molecule type" value="Genomic_DNA"/>
</dbReference>
<sequence>MPAIFSVSQPANLYTYQEAPNTFSETYLGVLSNGSTAKLRLTDSKSKERFDQHAKSCSVQTKSSLHKLARLKIVRILSQGEQKVSKPHTATATIPLVVANFLTFIKETLFNGVGSSSYVDSVVTKQSHSLVVKLKFYPSIIKEELLELIKLSELTELSELRELDTIIDKLKTQVIRNQNRKQITTDDEYQQLLQYVPEIFINILLINLSFLRQTRATPCLI</sequence>
<gene>
    <name evidence="1" type="ORF">H0A36_08950</name>
</gene>
<dbReference type="Proteomes" id="UP000569732">
    <property type="component" value="Unassembled WGS sequence"/>
</dbReference>